<gene>
    <name evidence="2" type="primary">Cnig_chr_V.g20612</name>
    <name evidence="2" type="ORF">B9Z55_020612</name>
</gene>
<accession>A0A2G5TNZ4</accession>
<feature type="compositionally biased region" description="Basic and acidic residues" evidence="1">
    <location>
        <begin position="13"/>
        <end position="28"/>
    </location>
</feature>
<dbReference type="EMBL" id="PDUG01000005">
    <property type="protein sequence ID" value="PIC28811.1"/>
    <property type="molecule type" value="Genomic_DNA"/>
</dbReference>
<evidence type="ECO:0000313" key="2">
    <source>
        <dbReference type="EMBL" id="PIC28811.1"/>
    </source>
</evidence>
<name>A0A2G5TNZ4_9PELO</name>
<keyword evidence="3" id="KW-1185">Reference proteome</keyword>
<dbReference type="Proteomes" id="UP000230233">
    <property type="component" value="Chromosome V"/>
</dbReference>
<evidence type="ECO:0000256" key="1">
    <source>
        <dbReference type="SAM" id="MobiDB-lite"/>
    </source>
</evidence>
<protein>
    <submittedName>
        <fullName evidence="2">Uncharacterized protein</fullName>
    </submittedName>
</protein>
<feature type="region of interest" description="Disordered" evidence="1">
    <location>
        <begin position="1"/>
        <end position="28"/>
    </location>
</feature>
<comment type="caution">
    <text evidence="2">The sequence shown here is derived from an EMBL/GenBank/DDBJ whole genome shotgun (WGS) entry which is preliminary data.</text>
</comment>
<dbReference type="AlphaFoldDB" id="A0A2G5TNZ4"/>
<sequence length="90" mass="10735">MKEEPTSSSSSGHIEKSQNEPAEHMERKVSRFDKNYYLDATKLCDENLGNCVRLQTEDVKKFIYWNCTSKLETPYDYNRRMHARLDELRQ</sequence>
<dbReference type="OrthoDB" id="5891734at2759"/>
<organism evidence="2 3">
    <name type="scientific">Caenorhabditis nigoni</name>
    <dbReference type="NCBI Taxonomy" id="1611254"/>
    <lineage>
        <taxon>Eukaryota</taxon>
        <taxon>Metazoa</taxon>
        <taxon>Ecdysozoa</taxon>
        <taxon>Nematoda</taxon>
        <taxon>Chromadorea</taxon>
        <taxon>Rhabditida</taxon>
        <taxon>Rhabditina</taxon>
        <taxon>Rhabditomorpha</taxon>
        <taxon>Rhabditoidea</taxon>
        <taxon>Rhabditidae</taxon>
        <taxon>Peloderinae</taxon>
        <taxon>Caenorhabditis</taxon>
    </lineage>
</organism>
<evidence type="ECO:0000313" key="3">
    <source>
        <dbReference type="Proteomes" id="UP000230233"/>
    </source>
</evidence>
<proteinExistence type="predicted"/>
<reference evidence="3" key="1">
    <citation type="submission" date="2017-10" db="EMBL/GenBank/DDBJ databases">
        <title>Rapid genome shrinkage in a self-fertile nematode reveals novel sperm competition proteins.</title>
        <authorList>
            <person name="Yin D."/>
            <person name="Schwarz E.M."/>
            <person name="Thomas C.G."/>
            <person name="Felde R.L."/>
            <person name="Korf I.F."/>
            <person name="Cutter A.D."/>
            <person name="Schartner C.M."/>
            <person name="Ralston E.J."/>
            <person name="Meyer B.J."/>
            <person name="Haag E.S."/>
        </authorList>
    </citation>
    <scope>NUCLEOTIDE SEQUENCE [LARGE SCALE GENOMIC DNA]</scope>
    <source>
        <strain evidence="3">JU1422</strain>
    </source>
</reference>
<feature type="compositionally biased region" description="Polar residues" evidence="1">
    <location>
        <begin position="1"/>
        <end position="12"/>
    </location>
</feature>